<dbReference type="RefSeq" id="WP_030004005.1">
    <property type="nucleotide sequence ID" value="NC_022549.1"/>
</dbReference>
<dbReference type="InterPro" id="IPR017476">
    <property type="entry name" value="UDP-Glc/GDP-Man"/>
</dbReference>
<evidence type="ECO:0000256" key="1">
    <source>
        <dbReference type="ARBA" id="ARBA00006601"/>
    </source>
</evidence>
<evidence type="ECO:0000256" key="4">
    <source>
        <dbReference type="PIRNR" id="PIRNR000124"/>
    </source>
</evidence>
<dbReference type="PANTHER" id="PTHR43491:SF2">
    <property type="entry name" value="UDP-N-ACETYL-D-MANNOSAMINE DEHYDROGENASE"/>
    <property type="match status" value="1"/>
</dbReference>
<dbReference type="InterPro" id="IPR014027">
    <property type="entry name" value="UDP-Glc/GDP-Man_DH_C"/>
</dbReference>
<dbReference type="HOGENOM" id="CLU_023810_3_1_14"/>
<gene>
    <name evidence="6" type="ORF">BN85301160</name>
</gene>
<dbReference type="GO" id="GO:0051287">
    <property type="term" value="F:NAD binding"/>
    <property type="evidence" value="ECO:0007669"/>
    <property type="project" value="InterPro"/>
</dbReference>
<dbReference type="Pfam" id="PF03721">
    <property type="entry name" value="UDPG_MGDP_dh_N"/>
    <property type="match status" value="1"/>
</dbReference>
<name>U4KM36_9MOLU</name>
<dbReference type="Gene3D" id="3.40.50.720">
    <property type="entry name" value="NAD(P)-binding Rossmann-like Domain"/>
    <property type="match status" value="2"/>
</dbReference>
<dbReference type="GO" id="GO:0016616">
    <property type="term" value="F:oxidoreductase activity, acting on the CH-OH group of donors, NAD or NADP as acceptor"/>
    <property type="evidence" value="ECO:0007669"/>
    <property type="project" value="InterPro"/>
</dbReference>
<dbReference type="InterPro" id="IPR036220">
    <property type="entry name" value="UDP-Glc/GDP-Man_DH_C_sf"/>
</dbReference>
<dbReference type="NCBIfam" id="TIGR03026">
    <property type="entry name" value="NDP-sugDHase"/>
    <property type="match status" value="1"/>
</dbReference>
<dbReference type="OrthoDB" id="9803238at2"/>
<sequence>MNKSLKIAIIGLGYVGLPIAYAFARKGLDVIGFDVNQSKINQYKAGIDSTNEVGSDKLKMVKTLTYTHDEKDLDEANFFIIAVPTPINTDTTPNLTPVIKATETVSRHLKKGDTVVFESTVYPGVTEDICLPILEDSGLKGVVDFKYGYSPERINPGDKIHRLETIIKVVSGCDLEALEHIASVYSIVVEVGVFKAKSIKVAEAAKVIENTQRDINIAFMNELAMIFNLMDISTSDVLEAASTKWNFLRFTPGLVGGHCIGVDPYYLTHKAQALGYHPQVILSGRRINDGMGKWIAENTVKKMIQNDIAVKGAKVLILGLTFKEDCPDLRNSKVVDIINELKSYGINPVVTDPLASIEEANHEYGIDLQSLADVKDVDAVVFAVAHQIYRDLTSEYLLSLYNEKHQKAVMVDVKSVTSLQNDKFDCWRV</sequence>
<evidence type="ECO:0000313" key="7">
    <source>
        <dbReference type="Proteomes" id="UP000032737"/>
    </source>
</evidence>
<evidence type="ECO:0000256" key="2">
    <source>
        <dbReference type="ARBA" id="ARBA00023002"/>
    </source>
</evidence>
<evidence type="ECO:0000256" key="3">
    <source>
        <dbReference type="ARBA" id="ARBA00023027"/>
    </source>
</evidence>
<dbReference type="Pfam" id="PF00984">
    <property type="entry name" value="UDPG_MGDP_dh"/>
    <property type="match status" value="1"/>
</dbReference>
<dbReference type="PIRSF" id="PIRSF500136">
    <property type="entry name" value="UDP_ManNAc_DH"/>
    <property type="match status" value="1"/>
</dbReference>
<dbReference type="InterPro" id="IPR008927">
    <property type="entry name" value="6-PGluconate_DH-like_C_sf"/>
</dbReference>
<dbReference type="SUPFAM" id="SSF52413">
    <property type="entry name" value="UDP-glucose/GDP-mannose dehydrogenase C-terminal domain"/>
    <property type="match status" value="1"/>
</dbReference>
<organism evidence="6 7">
    <name type="scientific">Acholeplasma brassicae</name>
    <dbReference type="NCBI Taxonomy" id="61635"/>
    <lineage>
        <taxon>Bacteria</taxon>
        <taxon>Bacillati</taxon>
        <taxon>Mycoplasmatota</taxon>
        <taxon>Mollicutes</taxon>
        <taxon>Acholeplasmatales</taxon>
        <taxon>Acholeplasmataceae</taxon>
        <taxon>Acholeplasma</taxon>
    </lineage>
</organism>
<dbReference type="InterPro" id="IPR036291">
    <property type="entry name" value="NAD(P)-bd_dom_sf"/>
</dbReference>
<accession>U4KM36</accession>
<dbReference type="EMBL" id="FO681348">
    <property type="protein sequence ID" value="CCV65137.1"/>
    <property type="molecule type" value="Genomic_DNA"/>
</dbReference>
<dbReference type="InterPro" id="IPR014026">
    <property type="entry name" value="UDP-Glc/GDP-Man_DH_dimer"/>
</dbReference>
<keyword evidence="7" id="KW-1185">Reference proteome</keyword>
<reference evidence="6 7" key="1">
    <citation type="journal article" date="2013" name="J. Mol. Microbiol. Biotechnol.">
        <title>Analysis of the Complete Genomes of Acholeplasma brassicae , A. palmae and A. laidlawii and Their Comparison to the Obligate Parasites from ' Candidatus Phytoplasma'.</title>
        <authorList>
            <person name="Kube M."/>
            <person name="Siewert C."/>
            <person name="Migdoll A.M."/>
            <person name="Duduk B."/>
            <person name="Holz S."/>
            <person name="Rabus R."/>
            <person name="Seemuller E."/>
            <person name="Mitrovic J."/>
            <person name="Muller I."/>
            <person name="Buttner C."/>
            <person name="Reinhardt R."/>
        </authorList>
    </citation>
    <scope>NUCLEOTIDE SEQUENCE [LARGE SCALE GENOMIC DNA]</scope>
    <source>
        <strain evidence="7">0502</strain>
    </source>
</reference>
<feature type="domain" description="UDP-glucose/GDP-mannose dehydrogenase C-terminal" evidence="5">
    <location>
        <begin position="316"/>
        <end position="419"/>
    </location>
</feature>
<dbReference type="GO" id="GO:0016628">
    <property type="term" value="F:oxidoreductase activity, acting on the CH-CH group of donors, NAD or NADP as acceptor"/>
    <property type="evidence" value="ECO:0007669"/>
    <property type="project" value="InterPro"/>
</dbReference>
<dbReference type="AlphaFoldDB" id="U4KM36"/>
<dbReference type="PANTHER" id="PTHR43491">
    <property type="entry name" value="UDP-N-ACETYL-D-MANNOSAMINE DEHYDROGENASE"/>
    <property type="match status" value="1"/>
</dbReference>
<dbReference type="STRING" id="61635.BN85301160"/>
<evidence type="ECO:0000259" key="5">
    <source>
        <dbReference type="SMART" id="SM00984"/>
    </source>
</evidence>
<dbReference type="GO" id="GO:0000271">
    <property type="term" value="P:polysaccharide biosynthetic process"/>
    <property type="evidence" value="ECO:0007669"/>
    <property type="project" value="InterPro"/>
</dbReference>
<dbReference type="SUPFAM" id="SSF48179">
    <property type="entry name" value="6-phosphogluconate dehydrogenase C-terminal domain-like"/>
    <property type="match status" value="1"/>
</dbReference>
<dbReference type="Pfam" id="PF03720">
    <property type="entry name" value="UDPG_MGDP_dh_C"/>
    <property type="match status" value="1"/>
</dbReference>
<proteinExistence type="inferred from homology"/>
<dbReference type="Proteomes" id="UP000032737">
    <property type="component" value="Chromosome"/>
</dbReference>
<comment type="similarity">
    <text evidence="1 4">Belongs to the UDP-glucose/GDP-mannose dehydrogenase family.</text>
</comment>
<dbReference type="InterPro" id="IPR028359">
    <property type="entry name" value="UDP_ManNAc/GlcNAc_DH"/>
</dbReference>
<dbReference type="KEGG" id="abra:BN85301160"/>
<dbReference type="SUPFAM" id="SSF51735">
    <property type="entry name" value="NAD(P)-binding Rossmann-fold domains"/>
    <property type="match status" value="1"/>
</dbReference>
<protein>
    <submittedName>
        <fullName evidence="6">UDP-glucose/GDP-mannose dehydrogenase</fullName>
    </submittedName>
</protein>
<evidence type="ECO:0000313" key="6">
    <source>
        <dbReference type="EMBL" id="CCV65137.1"/>
    </source>
</evidence>
<dbReference type="InterPro" id="IPR001732">
    <property type="entry name" value="UDP-Glc/GDP-Man_DH_N"/>
</dbReference>
<dbReference type="PIRSF" id="PIRSF000124">
    <property type="entry name" value="UDPglc_GDPman_dh"/>
    <property type="match status" value="1"/>
</dbReference>
<keyword evidence="3" id="KW-0520">NAD</keyword>
<dbReference type="PRINTS" id="PR00411">
    <property type="entry name" value="PNDRDTASEI"/>
</dbReference>
<dbReference type="SMART" id="SM00984">
    <property type="entry name" value="UDPG_MGDP_dh_C"/>
    <property type="match status" value="1"/>
</dbReference>
<keyword evidence="2" id="KW-0560">Oxidoreductase</keyword>